<evidence type="ECO:0008006" key="3">
    <source>
        <dbReference type="Google" id="ProtNLM"/>
    </source>
</evidence>
<dbReference type="EMBL" id="JACBZT010000001">
    <property type="protein sequence ID" value="NYJ07130.1"/>
    <property type="molecule type" value="Genomic_DNA"/>
</dbReference>
<gene>
    <name evidence="1" type="ORF">GGQ55_003408</name>
</gene>
<organism evidence="1 2">
    <name type="scientific">Petropleomorpha daqingensis</name>
    <dbReference type="NCBI Taxonomy" id="2026353"/>
    <lineage>
        <taxon>Bacteria</taxon>
        <taxon>Bacillati</taxon>
        <taxon>Actinomycetota</taxon>
        <taxon>Actinomycetes</taxon>
        <taxon>Geodermatophilales</taxon>
        <taxon>Geodermatophilaceae</taxon>
        <taxon>Petropleomorpha</taxon>
    </lineage>
</organism>
<dbReference type="Gene3D" id="1.10.600.10">
    <property type="entry name" value="Farnesyl Diphosphate Synthase"/>
    <property type="match status" value="1"/>
</dbReference>
<dbReference type="RefSeq" id="WP_179718757.1">
    <property type="nucleotide sequence ID" value="NZ_JACBZT010000001.1"/>
</dbReference>
<keyword evidence="2" id="KW-1185">Reference proteome</keyword>
<protein>
    <recommendedName>
        <fullName evidence="3">Polyprenyl synthetase</fullName>
    </recommendedName>
</protein>
<evidence type="ECO:0000313" key="2">
    <source>
        <dbReference type="Proteomes" id="UP000541969"/>
    </source>
</evidence>
<sequence>MAVPAPDTLDDDVSAALAAFLAGKRAELTAMHPALAAVVDEIARRCAEAPGRRPAYAYWAWRGSAPAGAPVDDGAVRRAVAALELLRVCAVEHADVSADAAAPGPVPAVGRAILSGDLALIWSQEVLTGSGLPEDTLEAIGPVWDALRTGFSAGSYLDLLRAAGGLDGGGDPDSPTGWSLRLGAALAGADAAARAACARIGTLLDEGADAERIRGAVAAAPLAEEARQALLALSSSGS</sequence>
<proteinExistence type="predicted"/>
<dbReference type="AlphaFoldDB" id="A0A853CH47"/>
<dbReference type="InterPro" id="IPR008949">
    <property type="entry name" value="Isoprenoid_synthase_dom_sf"/>
</dbReference>
<comment type="caution">
    <text evidence="1">The sequence shown here is derived from an EMBL/GenBank/DDBJ whole genome shotgun (WGS) entry which is preliminary data.</text>
</comment>
<evidence type="ECO:0000313" key="1">
    <source>
        <dbReference type="EMBL" id="NYJ07130.1"/>
    </source>
</evidence>
<dbReference type="SUPFAM" id="SSF48576">
    <property type="entry name" value="Terpenoid synthases"/>
    <property type="match status" value="1"/>
</dbReference>
<accession>A0A853CH47</accession>
<dbReference type="Proteomes" id="UP000541969">
    <property type="component" value="Unassembled WGS sequence"/>
</dbReference>
<name>A0A853CH47_9ACTN</name>
<reference evidence="1 2" key="1">
    <citation type="submission" date="2020-07" db="EMBL/GenBank/DDBJ databases">
        <title>Sequencing the genomes of 1000 actinobacteria strains.</title>
        <authorList>
            <person name="Klenk H.-P."/>
        </authorList>
    </citation>
    <scope>NUCLEOTIDE SEQUENCE [LARGE SCALE GENOMIC DNA]</scope>
    <source>
        <strain evidence="1 2">DSM 104001</strain>
    </source>
</reference>